<accession>A0ABU2JMR1</accession>
<dbReference type="CDD" id="cd09012">
    <property type="entry name" value="VOC_like"/>
    <property type="match status" value="1"/>
</dbReference>
<reference evidence="3" key="1">
    <citation type="submission" date="2023-07" db="EMBL/GenBank/DDBJ databases">
        <title>30 novel species of actinomycetes from the DSMZ collection.</title>
        <authorList>
            <person name="Nouioui I."/>
        </authorList>
    </citation>
    <scope>NUCLEOTIDE SEQUENCE [LARGE SCALE GENOMIC DNA]</scope>
    <source>
        <strain evidence="3">DSM 44915</strain>
    </source>
</reference>
<name>A0ABU2JMR1_9ACTN</name>
<evidence type="ECO:0000313" key="3">
    <source>
        <dbReference type="Proteomes" id="UP001183410"/>
    </source>
</evidence>
<dbReference type="SUPFAM" id="SSF54593">
    <property type="entry name" value="Glyoxalase/Bleomycin resistance protein/Dihydroxybiphenyl dioxygenase"/>
    <property type="match status" value="1"/>
</dbReference>
<comment type="caution">
    <text evidence="2">The sequence shown here is derived from an EMBL/GenBank/DDBJ whole genome shotgun (WGS) entry which is preliminary data.</text>
</comment>
<dbReference type="InterPro" id="IPR037523">
    <property type="entry name" value="VOC_core"/>
</dbReference>
<feature type="domain" description="VOC" evidence="1">
    <location>
        <begin position="3"/>
        <end position="127"/>
    </location>
</feature>
<dbReference type="Pfam" id="PF22677">
    <property type="entry name" value="Ble-like_N"/>
    <property type="match status" value="1"/>
</dbReference>
<dbReference type="InterPro" id="IPR053863">
    <property type="entry name" value="Glyoxy/Ble-like_N"/>
</dbReference>
<dbReference type="InterPro" id="IPR029068">
    <property type="entry name" value="Glyas_Bleomycin-R_OHBP_Dase"/>
</dbReference>
<gene>
    <name evidence="2" type="ORF">RM844_08235</name>
</gene>
<organism evidence="2 3">
    <name type="scientific">Streptomyces chisholmiae</name>
    <dbReference type="NCBI Taxonomy" id="3075540"/>
    <lineage>
        <taxon>Bacteria</taxon>
        <taxon>Bacillati</taxon>
        <taxon>Actinomycetota</taxon>
        <taxon>Actinomycetes</taxon>
        <taxon>Kitasatosporales</taxon>
        <taxon>Streptomycetaceae</taxon>
        <taxon>Streptomyces</taxon>
    </lineage>
</organism>
<proteinExistence type="predicted"/>
<dbReference type="PANTHER" id="PTHR36503">
    <property type="entry name" value="BLR2520 PROTEIN"/>
    <property type="match status" value="1"/>
</dbReference>
<dbReference type="Proteomes" id="UP001183410">
    <property type="component" value="Unassembled WGS sequence"/>
</dbReference>
<protein>
    <submittedName>
        <fullName evidence="2">VOC family protein</fullName>
    </submittedName>
</protein>
<sequence length="134" mass="15036">MSTMIFVNLPVKDLERSRKFFTELGYSFNPQFSDENAACLVISDTIFAMLLVEDFFKTFTKKRIADTDTHQEVLIALSVDSREGVDELADRALAAGGTSAGEPMEEGPMYGRSFYDLDGHHWELTWMDPAALQG</sequence>
<dbReference type="PANTHER" id="PTHR36503:SF2">
    <property type="entry name" value="BLR2408 PROTEIN"/>
    <property type="match status" value="1"/>
</dbReference>
<dbReference type="Gene3D" id="3.10.180.10">
    <property type="entry name" value="2,3-Dihydroxybiphenyl 1,2-Dioxygenase, domain 1"/>
    <property type="match status" value="1"/>
</dbReference>
<evidence type="ECO:0000313" key="2">
    <source>
        <dbReference type="EMBL" id="MDT0266283.1"/>
    </source>
</evidence>
<dbReference type="RefSeq" id="WP_311666301.1">
    <property type="nucleotide sequence ID" value="NZ_JAVREO010000004.1"/>
</dbReference>
<evidence type="ECO:0000259" key="1">
    <source>
        <dbReference type="PROSITE" id="PS51819"/>
    </source>
</evidence>
<dbReference type="EMBL" id="JAVREO010000004">
    <property type="protein sequence ID" value="MDT0266283.1"/>
    <property type="molecule type" value="Genomic_DNA"/>
</dbReference>
<keyword evidence="3" id="KW-1185">Reference proteome</keyword>
<dbReference type="PROSITE" id="PS51819">
    <property type="entry name" value="VOC"/>
    <property type="match status" value="1"/>
</dbReference>